<keyword evidence="2" id="KW-0472">Membrane</keyword>
<dbReference type="Proteomes" id="UP000229981">
    <property type="component" value="Unassembled WGS sequence"/>
</dbReference>
<reference evidence="3 4" key="1">
    <citation type="submission" date="2017-09" db="EMBL/GenBank/DDBJ databases">
        <title>Depth-based differentiation of microbial function through sediment-hosted aquifers and enrichment of novel symbionts in the deep terrestrial subsurface.</title>
        <authorList>
            <person name="Probst A.J."/>
            <person name="Ladd B."/>
            <person name="Jarett J.K."/>
            <person name="Geller-Mcgrath D.E."/>
            <person name="Sieber C.M."/>
            <person name="Emerson J.B."/>
            <person name="Anantharaman K."/>
            <person name="Thomas B.C."/>
            <person name="Malmstrom R."/>
            <person name="Stieglmeier M."/>
            <person name="Klingl A."/>
            <person name="Woyke T."/>
            <person name="Ryan C.M."/>
            <person name="Banfield J.F."/>
        </authorList>
    </citation>
    <scope>NUCLEOTIDE SEQUENCE [LARGE SCALE GENOMIC DNA]</scope>
    <source>
        <strain evidence="3">CG22_combo_CG10-13_8_21_14_all_01_47_9</strain>
    </source>
</reference>
<keyword evidence="2" id="KW-0812">Transmembrane</keyword>
<organism evidence="3 4">
    <name type="scientific">Candidatus Beckwithbacteria bacterium CG22_combo_CG10-13_8_21_14_all_01_47_9</name>
    <dbReference type="NCBI Taxonomy" id="1974496"/>
    <lineage>
        <taxon>Bacteria</taxon>
        <taxon>Candidatus Beckwithiibacteriota</taxon>
    </lineage>
</organism>
<keyword evidence="2" id="KW-1133">Transmembrane helix</keyword>
<dbReference type="AlphaFoldDB" id="A0A2H0E016"/>
<feature type="region of interest" description="Disordered" evidence="1">
    <location>
        <begin position="1"/>
        <end position="20"/>
    </location>
</feature>
<evidence type="ECO:0008006" key="5">
    <source>
        <dbReference type="Google" id="ProtNLM"/>
    </source>
</evidence>
<dbReference type="EMBL" id="PCTU01000099">
    <property type="protein sequence ID" value="PIP87784.1"/>
    <property type="molecule type" value="Genomic_DNA"/>
</dbReference>
<accession>A0A2H0E016</accession>
<feature type="transmembrane region" description="Helical" evidence="2">
    <location>
        <begin position="35"/>
        <end position="57"/>
    </location>
</feature>
<evidence type="ECO:0000313" key="3">
    <source>
        <dbReference type="EMBL" id="PIP87784.1"/>
    </source>
</evidence>
<name>A0A2H0E016_9BACT</name>
<gene>
    <name evidence="3" type="ORF">COW80_03955</name>
</gene>
<evidence type="ECO:0000256" key="2">
    <source>
        <dbReference type="SAM" id="Phobius"/>
    </source>
</evidence>
<comment type="caution">
    <text evidence="3">The sequence shown here is derived from an EMBL/GenBank/DDBJ whole genome shotgun (WGS) entry which is preliminary data.</text>
</comment>
<evidence type="ECO:0000256" key="1">
    <source>
        <dbReference type="SAM" id="MobiDB-lite"/>
    </source>
</evidence>
<proteinExistence type="predicted"/>
<sequence>MQDNLPDIPPSPAIASAKAGPEQQKSNLFADDKRLVKIILLVGFGLLLILGIAAAILEQVAPRGGKKTAEEELFSANLWQIQVRPNQMILGFFEDSNKNNQFDYREKPFAKVSVAIRRSGETEPFRRVSAGIDGLVKIDDLNLGDYEISLDNYAEGQSGDWLFFEEYQQSGEFLPTAWRRVTLAAQGYQELIGLFPYQPPLLLTLMTDSGISWYDPERARVYGQSNTILASPAARGRNIYYLQEGKLKKFDWSYRTVSEEMIWLEEAESGSWWLSDQGKTVAYLSGKEFRFRSQIEDCSEGGFLYEGVRPEVKTAAFIDETSWLVIARIDKDQLWQLFKVNCNEGSILATVGEPINVGSLGGDWFYSTADATYFYDQDKQQAVKYTALGGGLPAQAGEGISVSADKRYLLKKVAADLPAQAGNWLAVDYPEVKTSWVEKHYLLTGITGEPTVIGDAVYFVRAKPCEADGDCGEVVKIKLEGSSVWSIASVWDLKNVAAAKVLGVVE</sequence>
<evidence type="ECO:0000313" key="4">
    <source>
        <dbReference type="Proteomes" id="UP000229981"/>
    </source>
</evidence>
<dbReference type="Gene3D" id="2.60.40.10">
    <property type="entry name" value="Immunoglobulins"/>
    <property type="match status" value="1"/>
</dbReference>
<protein>
    <recommendedName>
        <fullName evidence="5">SD-repeat containing protein B domain-containing protein</fullName>
    </recommendedName>
</protein>
<dbReference type="InterPro" id="IPR013783">
    <property type="entry name" value="Ig-like_fold"/>
</dbReference>